<dbReference type="Proteomes" id="UP000000707">
    <property type="component" value="Unassembled WGS sequence"/>
</dbReference>
<sequence>MAAAYTILGKSVPSHQLAIATLGAVAFVCIPKPWAPPAPAHPPTNASSAEEEKFIKEFLSKNQAEKH</sequence>
<dbReference type="AlphaFoldDB" id="G3B2M8"/>
<evidence type="ECO:0000256" key="3">
    <source>
        <dbReference type="ARBA" id="ARBA00023136"/>
    </source>
</evidence>
<proteinExistence type="predicted"/>
<evidence type="ECO:0000256" key="1">
    <source>
        <dbReference type="ARBA" id="ARBA00004325"/>
    </source>
</evidence>
<dbReference type="Pfam" id="PF11022">
    <property type="entry name" value="ATP19"/>
    <property type="match status" value="1"/>
</dbReference>
<keyword evidence="2" id="KW-0496">Mitochondrion</keyword>
<evidence type="ECO:0000256" key="2">
    <source>
        <dbReference type="ARBA" id="ARBA00023128"/>
    </source>
</evidence>
<comment type="subcellular location">
    <subcellularLocation>
        <location evidence="1">Mitochondrion membrane</location>
    </subcellularLocation>
</comment>
<dbReference type="HOGENOM" id="CLU_172736_1_2_1"/>
<keyword evidence="5" id="KW-1185">Reference proteome</keyword>
<dbReference type="PANTHER" id="PTHR28074">
    <property type="entry name" value="ATP SYNTHASE SUBUNIT K, MITOCHONDRIAL"/>
    <property type="match status" value="1"/>
</dbReference>
<protein>
    <recommendedName>
        <fullName evidence="6">ATP synthase subunit K, mitochondrial</fullName>
    </recommendedName>
</protein>
<name>G3B2M8_CANTC</name>
<evidence type="ECO:0000313" key="4">
    <source>
        <dbReference type="EMBL" id="EGV64720.1"/>
    </source>
</evidence>
<dbReference type="KEGG" id="cten:18245658"/>
<keyword evidence="3" id="KW-0472">Membrane</keyword>
<dbReference type="eggNOG" id="ENOG502S99W">
    <property type="taxonomic scope" value="Eukaryota"/>
</dbReference>
<dbReference type="EMBL" id="GL996515">
    <property type="protein sequence ID" value="EGV64720.1"/>
    <property type="molecule type" value="Genomic_DNA"/>
</dbReference>
<evidence type="ECO:0008006" key="6">
    <source>
        <dbReference type="Google" id="ProtNLM"/>
    </source>
</evidence>
<evidence type="ECO:0000313" key="5">
    <source>
        <dbReference type="Proteomes" id="UP000000707"/>
    </source>
</evidence>
<dbReference type="PANTHER" id="PTHR28074:SF1">
    <property type="entry name" value="ATP SYNTHASE SUBUNIT K, MITOCHONDRIAL"/>
    <property type="match status" value="1"/>
</dbReference>
<gene>
    <name evidence="4" type="ORF">CANTEDRAFT_103812</name>
</gene>
<dbReference type="GO" id="GO:0031966">
    <property type="term" value="C:mitochondrial membrane"/>
    <property type="evidence" value="ECO:0007669"/>
    <property type="project" value="UniProtKB-SubCell"/>
</dbReference>
<organism evidence="5">
    <name type="scientific">Candida tenuis (strain ATCC 10573 / BCRC 21748 / CBS 615 / JCM 9827 / NBRC 10315 / NRRL Y-1498 / VKM Y-70)</name>
    <name type="common">Yeast</name>
    <name type="synonym">Yamadazyma tenuis</name>
    <dbReference type="NCBI Taxonomy" id="590646"/>
    <lineage>
        <taxon>Eukaryota</taxon>
        <taxon>Fungi</taxon>
        <taxon>Dikarya</taxon>
        <taxon>Ascomycota</taxon>
        <taxon>Saccharomycotina</taxon>
        <taxon>Pichiomycetes</taxon>
        <taxon>Debaryomycetaceae</taxon>
        <taxon>Yamadazyma</taxon>
    </lineage>
</organism>
<accession>G3B2M8</accession>
<dbReference type="GeneID" id="18245658"/>
<reference evidence="4 5" key="1">
    <citation type="journal article" date="2011" name="Proc. Natl. Acad. Sci. U.S.A.">
        <title>Comparative genomics of xylose-fermenting fungi for enhanced biofuel production.</title>
        <authorList>
            <person name="Wohlbach D.J."/>
            <person name="Kuo A."/>
            <person name="Sato T.K."/>
            <person name="Potts K.M."/>
            <person name="Salamov A.A."/>
            <person name="LaButti K.M."/>
            <person name="Sun H."/>
            <person name="Clum A."/>
            <person name="Pangilinan J.L."/>
            <person name="Lindquist E.A."/>
            <person name="Lucas S."/>
            <person name="Lapidus A."/>
            <person name="Jin M."/>
            <person name="Gunawan C."/>
            <person name="Balan V."/>
            <person name="Dale B.E."/>
            <person name="Jeffries T.W."/>
            <person name="Zinkel R."/>
            <person name="Barry K.W."/>
            <person name="Grigoriev I.V."/>
            <person name="Gasch A.P."/>
        </authorList>
    </citation>
    <scope>NUCLEOTIDE SEQUENCE [LARGE SCALE GENOMIC DNA]</scope>
    <source>
        <strain evidence="5">ATCC 10573 / BCRC 21748 / CBS 615 / JCM 9827 / NBRC 10315 / NRRL Y-1498 / VKM Y-70</strain>
    </source>
</reference>
<dbReference type="STRING" id="590646.G3B2M8"/>
<dbReference type="GO" id="GO:0015986">
    <property type="term" value="P:proton motive force-driven ATP synthesis"/>
    <property type="evidence" value="ECO:0007669"/>
    <property type="project" value="TreeGrafter"/>
</dbReference>
<dbReference type="InterPro" id="IPR021278">
    <property type="entry name" value="ATP19"/>
</dbReference>
<dbReference type="OrthoDB" id="2094445at2759"/>